<dbReference type="Pfam" id="PF00005">
    <property type="entry name" value="ABC_tran"/>
    <property type="match status" value="1"/>
</dbReference>
<dbReference type="Gene3D" id="1.20.1560.10">
    <property type="entry name" value="ABC transporter type 1, transmembrane domain"/>
    <property type="match status" value="1"/>
</dbReference>
<gene>
    <name evidence="15" type="ORF">I8748_15075</name>
</gene>
<feature type="transmembrane region" description="Helical" evidence="11">
    <location>
        <begin position="408"/>
        <end position="429"/>
    </location>
</feature>
<feature type="domain" description="Peptidase C39" evidence="14">
    <location>
        <begin position="37"/>
        <end position="156"/>
    </location>
</feature>
<keyword evidence="5" id="KW-0547">Nucleotide-binding</keyword>
<dbReference type="InterPro" id="IPR005074">
    <property type="entry name" value="Peptidase_C39"/>
</dbReference>
<keyword evidence="2" id="KW-0813">Transport</keyword>
<evidence type="ECO:0000256" key="1">
    <source>
        <dbReference type="ARBA" id="ARBA00004651"/>
    </source>
</evidence>
<evidence type="ECO:0000256" key="2">
    <source>
        <dbReference type="ARBA" id="ARBA00022448"/>
    </source>
</evidence>
<keyword evidence="16" id="KW-1185">Reference proteome</keyword>
<dbReference type="PROSITE" id="PS50929">
    <property type="entry name" value="ABC_TM1F"/>
    <property type="match status" value="1"/>
</dbReference>
<keyword evidence="9 11" id="KW-1133">Transmembrane helix</keyword>
<keyword evidence="6" id="KW-0378">Hydrolase</keyword>
<evidence type="ECO:0000313" key="15">
    <source>
        <dbReference type="EMBL" id="MBH8563492.1"/>
    </source>
</evidence>
<feature type="domain" description="ABC transporter" evidence="12">
    <location>
        <begin position="520"/>
        <end position="753"/>
    </location>
</feature>
<keyword evidence="7" id="KW-0788">Thiol protease</keyword>
<evidence type="ECO:0000256" key="8">
    <source>
        <dbReference type="ARBA" id="ARBA00022840"/>
    </source>
</evidence>
<dbReference type="InterPro" id="IPR039421">
    <property type="entry name" value="Type_1_exporter"/>
</dbReference>
<dbReference type="GO" id="GO:0005886">
    <property type="term" value="C:plasma membrane"/>
    <property type="evidence" value="ECO:0007669"/>
    <property type="project" value="UniProtKB-SubCell"/>
</dbReference>
<feature type="transmembrane region" description="Helical" evidence="11">
    <location>
        <begin position="323"/>
        <end position="343"/>
    </location>
</feature>
<feature type="transmembrane region" description="Helical" evidence="11">
    <location>
        <begin position="296"/>
        <end position="317"/>
    </location>
</feature>
<dbReference type="AlphaFoldDB" id="A0A8J7HU26"/>
<sequence>MVSTNSTLATPINPWQYLQKLLLSTSRRRVKTPTVLQMEAVECGAAALGIILGYYDRIVPLPELRRECGVSRDGSKASNMVKAARRYGLEAKGFKKELKQLQDLRPPYIIFWNFNHFLVVEGFGKQRVYLNDPATGPRTVSLQEFDEGYTGVVLVMEPSPEFVKGGRKPSMIVSLWSRLQGAFSALVYCLIGGFFLALVGLLIPVFSQVFVDEILIEQRQDWLRPLLLAMAITAIFQALLTLLRLRYLRRLKIKLSVGMSSRFLWHILRLPVSFYAQRFAGEISDRTTINDEVANILSGRLATTVIDAVMVIFYALVMVQYDWVLTLIIVIFAAINILVLQWISRRRVDANQRLIQEYGKAAGTSIAALQSIETLKASGLESDFFSRWSGYYTKAINSQQELGATNQIFSVLPLLLSAISSVMLLVVGGLRVMDGHLSIGMLVAFQGLMYSFQSPVNNLVNFGTTLQELEGNLLRLDDVLDNPASEMGSGGAEEQRGRGAGEKLLSDYPSTFVPKLQGYVELRNVTFGYSRLEPPLIENFHLSIKPGQRVALVGGSGSGKSTIAKLISGLYQPWTGEILFDDTSREQIPQQILTNSVAMVEQDILLFGGTVRDNLTLWDSTIPDKSLIRACEDAAIADVILSMTGGLDAELIEGAANLSGGQRQRLEIARALVNNPSILVMDEATSALDAETEKIIDENLRRRGCTCIIVAHRLSTIRDCDEIIVLEQGKVVQRGTHQQLWHVDGAYSRLIRMEGEAL</sequence>
<dbReference type="PROSITE" id="PS50990">
    <property type="entry name" value="PEPTIDASE_C39"/>
    <property type="match status" value="1"/>
</dbReference>
<dbReference type="InterPro" id="IPR022514">
    <property type="entry name" value="NHPM_micro_ABC1"/>
</dbReference>
<keyword evidence="10 11" id="KW-0472">Membrane</keyword>
<evidence type="ECO:0000256" key="6">
    <source>
        <dbReference type="ARBA" id="ARBA00022801"/>
    </source>
</evidence>
<dbReference type="SUPFAM" id="SSF52540">
    <property type="entry name" value="P-loop containing nucleoside triphosphate hydrolases"/>
    <property type="match status" value="1"/>
</dbReference>
<dbReference type="Gene3D" id="3.90.70.10">
    <property type="entry name" value="Cysteine proteinases"/>
    <property type="match status" value="1"/>
</dbReference>
<name>A0A8J7HU26_9NOST</name>
<dbReference type="PANTHER" id="PTHR43394:SF1">
    <property type="entry name" value="ATP-BINDING CASSETTE SUB-FAMILY B MEMBER 10, MITOCHONDRIAL"/>
    <property type="match status" value="1"/>
</dbReference>
<reference evidence="15 16" key="1">
    <citation type="journal article" date="2021" name="Int. J. Syst. Evol. Microbiol.">
        <title>Amazonocrinis nigriterrae gen. nov., sp. nov., Atlanticothrix silvestris gen. nov., sp. nov. and Dendronalium phyllosphericum gen. nov., sp. nov., nostocacean cyanobacteria from Brazilian environments.</title>
        <authorList>
            <person name="Alvarenga D.O."/>
            <person name="Andreote A.P.D."/>
            <person name="Branco L.H.Z."/>
            <person name="Delbaje E."/>
            <person name="Cruz R.B."/>
            <person name="Varani A.M."/>
            <person name="Fiore M.F."/>
        </authorList>
    </citation>
    <scope>NUCLEOTIDE SEQUENCE [LARGE SCALE GENOMIC DNA]</scope>
    <source>
        <strain evidence="15 16">CENA67</strain>
    </source>
</reference>
<accession>A0A8J7HU26</accession>
<proteinExistence type="predicted"/>
<evidence type="ECO:0000256" key="10">
    <source>
        <dbReference type="ARBA" id="ARBA00023136"/>
    </source>
</evidence>
<dbReference type="GO" id="GO:0008234">
    <property type="term" value="F:cysteine-type peptidase activity"/>
    <property type="evidence" value="ECO:0007669"/>
    <property type="project" value="UniProtKB-KW"/>
</dbReference>
<dbReference type="CDD" id="cd02420">
    <property type="entry name" value="Peptidase_C39D"/>
    <property type="match status" value="1"/>
</dbReference>
<dbReference type="CDD" id="cd18569">
    <property type="entry name" value="ABC_6TM_NHLM_bacteriocin"/>
    <property type="match status" value="1"/>
</dbReference>
<dbReference type="GO" id="GO:0015421">
    <property type="term" value="F:ABC-type oligopeptide transporter activity"/>
    <property type="evidence" value="ECO:0007669"/>
    <property type="project" value="TreeGrafter"/>
</dbReference>
<dbReference type="InterPro" id="IPR003593">
    <property type="entry name" value="AAA+_ATPase"/>
</dbReference>
<dbReference type="PROSITE" id="PS50893">
    <property type="entry name" value="ABC_TRANSPORTER_2"/>
    <property type="match status" value="1"/>
</dbReference>
<dbReference type="SUPFAM" id="SSF90123">
    <property type="entry name" value="ABC transporter transmembrane region"/>
    <property type="match status" value="1"/>
</dbReference>
<dbReference type="Proteomes" id="UP000632766">
    <property type="component" value="Unassembled WGS sequence"/>
</dbReference>
<dbReference type="PANTHER" id="PTHR43394">
    <property type="entry name" value="ATP-DEPENDENT PERMEASE MDL1, MITOCHONDRIAL"/>
    <property type="match status" value="1"/>
</dbReference>
<dbReference type="InterPro" id="IPR036640">
    <property type="entry name" value="ABC1_TM_sf"/>
</dbReference>
<feature type="domain" description="ABC transmembrane type-1" evidence="13">
    <location>
        <begin position="190"/>
        <end position="468"/>
    </location>
</feature>
<dbReference type="Gene3D" id="3.40.50.300">
    <property type="entry name" value="P-loop containing nucleotide triphosphate hydrolases"/>
    <property type="match status" value="1"/>
</dbReference>
<dbReference type="SMART" id="SM00382">
    <property type="entry name" value="AAA"/>
    <property type="match status" value="1"/>
</dbReference>
<comment type="subcellular location">
    <subcellularLocation>
        <location evidence="1">Cell membrane</location>
        <topology evidence="1">Multi-pass membrane protein</topology>
    </subcellularLocation>
</comment>
<dbReference type="Pfam" id="PF03412">
    <property type="entry name" value="Peptidase_C39"/>
    <property type="match status" value="1"/>
</dbReference>
<evidence type="ECO:0000259" key="14">
    <source>
        <dbReference type="PROSITE" id="PS50990"/>
    </source>
</evidence>
<dbReference type="GO" id="GO:0006508">
    <property type="term" value="P:proteolysis"/>
    <property type="evidence" value="ECO:0007669"/>
    <property type="project" value="InterPro"/>
</dbReference>
<evidence type="ECO:0000259" key="12">
    <source>
        <dbReference type="PROSITE" id="PS50893"/>
    </source>
</evidence>
<keyword evidence="7" id="KW-0645">Protease</keyword>
<comment type="caution">
    <text evidence="15">The sequence shown here is derived from an EMBL/GenBank/DDBJ whole genome shotgun (WGS) entry which is preliminary data.</text>
</comment>
<evidence type="ECO:0000256" key="11">
    <source>
        <dbReference type="SAM" id="Phobius"/>
    </source>
</evidence>
<feature type="transmembrane region" description="Helical" evidence="11">
    <location>
        <begin position="185"/>
        <end position="206"/>
    </location>
</feature>
<evidence type="ECO:0000313" key="16">
    <source>
        <dbReference type="Proteomes" id="UP000632766"/>
    </source>
</evidence>
<dbReference type="InterPro" id="IPR017871">
    <property type="entry name" value="ABC_transporter-like_CS"/>
</dbReference>
<dbReference type="InterPro" id="IPR003439">
    <property type="entry name" value="ABC_transporter-like_ATP-bd"/>
</dbReference>
<dbReference type="GO" id="GO:0016887">
    <property type="term" value="F:ATP hydrolysis activity"/>
    <property type="evidence" value="ECO:0007669"/>
    <property type="project" value="InterPro"/>
</dbReference>
<dbReference type="RefSeq" id="WP_198125371.1">
    <property type="nucleotide sequence ID" value="NZ_JAECZC010000026.1"/>
</dbReference>
<evidence type="ECO:0000256" key="7">
    <source>
        <dbReference type="ARBA" id="ARBA00022807"/>
    </source>
</evidence>
<dbReference type="PROSITE" id="PS00211">
    <property type="entry name" value="ABC_TRANSPORTER_1"/>
    <property type="match status" value="1"/>
</dbReference>
<evidence type="ECO:0000256" key="4">
    <source>
        <dbReference type="ARBA" id="ARBA00022692"/>
    </source>
</evidence>
<protein>
    <submittedName>
        <fullName evidence="15">NHLP family bacteriocin export ABC transporter peptidase/permease/ATPase subunit</fullName>
    </submittedName>
</protein>
<keyword evidence="3" id="KW-1003">Cell membrane</keyword>
<organism evidence="15 16">
    <name type="scientific">Amazonocrinis nigriterrae CENA67</name>
    <dbReference type="NCBI Taxonomy" id="2794033"/>
    <lineage>
        <taxon>Bacteria</taxon>
        <taxon>Bacillati</taxon>
        <taxon>Cyanobacteriota</taxon>
        <taxon>Cyanophyceae</taxon>
        <taxon>Nostocales</taxon>
        <taxon>Nostocaceae</taxon>
        <taxon>Amazonocrinis</taxon>
        <taxon>Amazonocrinis nigriterrae</taxon>
    </lineage>
</organism>
<dbReference type="EMBL" id="JAECZC010000026">
    <property type="protein sequence ID" value="MBH8563492.1"/>
    <property type="molecule type" value="Genomic_DNA"/>
</dbReference>
<evidence type="ECO:0000259" key="13">
    <source>
        <dbReference type="PROSITE" id="PS50929"/>
    </source>
</evidence>
<dbReference type="Pfam" id="PF00664">
    <property type="entry name" value="ABC_membrane"/>
    <property type="match status" value="1"/>
</dbReference>
<evidence type="ECO:0000256" key="3">
    <source>
        <dbReference type="ARBA" id="ARBA00022475"/>
    </source>
</evidence>
<feature type="transmembrane region" description="Helical" evidence="11">
    <location>
        <begin position="226"/>
        <end position="245"/>
    </location>
</feature>
<keyword evidence="4 11" id="KW-0812">Transmembrane</keyword>
<keyword evidence="8" id="KW-0067">ATP-binding</keyword>
<evidence type="ECO:0000256" key="9">
    <source>
        <dbReference type="ARBA" id="ARBA00022989"/>
    </source>
</evidence>
<dbReference type="NCBIfam" id="TIGR03796">
    <property type="entry name" value="NHLM_micro_ABC1"/>
    <property type="match status" value="1"/>
</dbReference>
<dbReference type="FunFam" id="3.40.50.300:FF:000299">
    <property type="entry name" value="ABC transporter ATP-binding protein/permease"/>
    <property type="match status" value="1"/>
</dbReference>
<evidence type="ECO:0000256" key="5">
    <source>
        <dbReference type="ARBA" id="ARBA00022741"/>
    </source>
</evidence>
<dbReference type="GO" id="GO:0005524">
    <property type="term" value="F:ATP binding"/>
    <property type="evidence" value="ECO:0007669"/>
    <property type="project" value="UniProtKB-KW"/>
</dbReference>
<dbReference type="InterPro" id="IPR011527">
    <property type="entry name" value="ABC1_TM_dom"/>
</dbReference>
<dbReference type="InterPro" id="IPR027417">
    <property type="entry name" value="P-loop_NTPase"/>
</dbReference>